<organism evidence="3 4">
    <name type="scientific">Rhodanobacter geophilus</name>
    <dbReference type="NCBI Taxonomy" id="3162488"/>
    <lineage>
        <taxon>Bacteria</taxon>
        <taxon>Pseudomonadati</taxon>
        <taxon>Pseudomonadota</taxon>
        <taxon>Gammaproteobacteria</taxon>
        <taxon>Lysobacterales</taxon>
        <taxon>Rhodanobacteraceae</taxon>
        <taxon>Rhodanobacter</taxon>
    </lineage>
</organism>
<feature type="region of interest" description="Disordered" evidence="1">
    <location>
        <begin position="26"/>
        <end position="79"/>
    </location>
</feature>
<dbReference type="Proteomes" id="UP001556170">
    <property type="component" value="Unassembled WGS sequence"/>
</dbReference>
<feature type="compositionally biased region" description="Low complexity" evidence="1">
    <location>
        <begin position="42"/>
        <end position="57"/>
    </location>
</feature>
<accession>A0ABV3QNL0</accession>
<dbReference type="EMBL" id="JBFOHL010000006">
    <property type="protein sequence ID" value="MEW9624196.1"/>
    <property type="molecule type" value="Genomic_DNA"/>
</dbReference>
<evidence type="ECO:0000313" key="4">
    <source>
        <dbReference type="Proteomes" id="UP001556170"/>
    </source>
</evidence>
<keyword evidence="4" id="KW-1185">Reference proteome</keyword>
<feature type="signal peptide" evidence="2">
    <location>
        <begin position="1"/>
        <end position="19"/>
    </location>
</feature>
<keyword evidence="2" id="KW-0732">Signal</keyword>
<dbReference type="RefSeq" id="WP_367844502.1">
    <property type="nucleotide sequence ID" value="NZ_JBFOHL010000006.1"/>
</dbReference>
<gene>
    <name evidence="3" type="ORF">ABQJ56_08135</name>
</gene>
<reference evidence="3 4" key="1">
    <citation type="submission" date="2024-06" db="EMBL/GenBank/DDBJ databases">
        <authorList>
            <person name="Woo H."/>
        </authorList>
    </citation>
    <scope>NUCLEOTIDE SEQUENCE [LARGE SCALE GENOMIC DNA]</scope>
    <source>
        <strain evidence="3 4">S2-g</strain>
    </source>
</reference>
<sequence>MKRLVIALTASLLASAALAQTSGQPLNLKLPPQGDMPPSDLPAHGASAAKPASSSAPGVYYGDTSGRMSDSGERSASVQRCDDSTYNQAQMHGSVGMGVVAGNHMSGNYQTGAVSITKNLGDCDHPTGSVNFSIGVGQGNFHGRGW</sequence>
<comment type="caution">
    <text evidence="3">The sequence shown here is derived from an EMBL/GenBank/DDBJ whole genome shotgun (WGS) entry which is preliminary data.</text>
</comment>
<protein>
    <submittedName>
        <fullName evidence="3">Uncharacterized protein</fullName>
    </submittedName>
</protein>
<feature type="chain" id="PRO_5046122147" evidence="2">
    <location>
        <begin position="20"/>
        <end position="146"/>
    </location>
</feature>
<evidence type="ECO:0000313" key="3">
    <source>
        <dbReference type="EMBL" id="MEW9624196.1"/>
    </source>
</evidence>
<evidence type="ECO:0000256" key="1">
    <source>
        <dbReference type="SAM" id="MobiDB-lite"/>
    </source>
</evidence>
<evidence type="ECO:0000256" key="2">
    <source>
        <dbReference type="SAM" id="SignalP"/>
    </source>
</evidence>
<proteinExistence type="predicted"/>
<name>A0ABV3QNL0_9GAMM</name>